<dbReference type="InterPro" id="IPR013783">
    <property type="entry name" value="Ig-like_fold"/>
</dbReference>
<dbReference type="EMBL" id="JAMQON010000002">
    <property type="protein sequence ID" value="MDS0259616.1"/>
    <property type="molecule type" value="Genomic_DNA"/>
</dbReference>
<accession>A0ABU2FBK8</accession>
<evidence type="ECO:0008006" key="4">
    <source>
        <dbReference type="Google" id="ProtNLM"/>
    </source>
</evidence>
<keyword evidence="3" id="KW-1185">Reference proteome</keyword>
<dbReference type="Gene3D" id="2.60.40.10">
    <property type="entry name" value="Immunoglobulins"/>
    <property type="match status" value="3"/>
</dbReference>
<proteinExistence type="predicted"/>
<evidence type="ECO:0000313" key="2">
    <source>
        <dbReference type="EMBL" id="MDS0259616.1"/>
    </source>
</evidence>
<protein>
    <recommendedName>
        <fullName evidence="4">CARDB domain-containing protein</fullName>
    </recommendedName>
</protein>
<evidence type="ECO:0000256" key="1">
    <source>
        <dbReference type="SAM" id="MobiDB-lite"/>
    </source>
</evidence>
<reference evidence="2 3" key="1">
    <citation type="submission" date="2022-06" db="EMBL/GenBank/DDBJ databases">
        <title>Haloarcula sp. a new haloarchaeum isolate from saline soil.</title>
        <authorList>
            <person name="Strakova D."/>
            <person name="Galisteo C."/>
            <person name="Sanchez-Porro C."/>
            <person name="Ventosa A."/>
        </authorList>
    </citation>
    <scope>NUCLEOTIDE SEQUENCE [LARGE SCALE GENOMIC DNA]</scope>
    <source>
        <strain evidence="2 3">S1CR25-12</strain>
    </source>
</reference>
<feature type="region of interest" description="Disordered" evidence="1">
    <location>
        <begin position="713"/>
        <end position="732"/>
    </location>
</feature>
<comment type="caution">
    <text evidence="2">The sequence shown here is derived from an EMBL/GenBank/DDBJ whole genome shotgun (WGS) entry which is preliminary data.</text>
</comment>
<gene>
    <name evidence="2" type="ORF">NDI56_09455</name>
</gene>
<organism evidence="2 3">
    <name type="scientific">Haloarcula saliterrae</name>
    <dbReference type="NCBI Taxonomy" id="2950534"/>
    <lineage>
        <taxon>Archaea</taxon>
        <taxon>Methanobacteriati</taxon>
        <taxon>Methanobacteriota</taxon>
        <taxon>Stenosarchaea group</taxon>
        <taxon>Halobacteria</taxon>
        <taxon>Halobacteriales</taxon>
        <taxon>Haloarculaceae</taxon>
        <taxon>Haloarcula</taxon>
    </lineage>
</organism>
<dbReference type="Proteomes" id="UP001259659">
    <property type="component" value="Unassembled WGS sequence"/>
</dbReference>
<evidence type="ECO:0000313" key="3">
    <source>
        <dbReference type="Proteomes" id="UP001259659"/>
    </source>
</evidence>
<name>A0ABU2FBK8_9EURY</name>
<sequence>MTRLPPLQADRGIALLLAALMLISLPVVGASVGTAATAERTEQSADGFQINITGTNGPVEAGDRLTVTATVTNDGQSSKWEQLTLRADNGTVVDRQWVWLWSDEERNVTLSWDTGSAAVDSDSISVSGAVDEATTDVTIYEPGDGPEFAVSVDDAALESTSEGRELNVTATVSNDGNVTGTQTIQLRKDEGTLLAVSEESLEPGEERAVTFSVTLDESEEIDTAVVKSDDDSDSAAVTQAAPDPSELDLRIDEATLNSTSNDARLDITATISNDGPENVTEEIQIRDEDERLIRLRQETVGGGEQKTVTYTVAPVDESDLSTVTLRTANASDTADVEFDVPTDDAAFDLSIDEAVLSSTNNTDQLTVTATISNDGPENVTEEIQIRNEDERLIRLRQETVGAGEQKTVTYTVTPVYESDLDTVTLRTPDASDTADVELEQPTSGPEFEVAIEDAVVNATDEGDQIDVTATVSNDGDETDTQSITLRKDDGTLLAVSDETLEPGEEQMVAFSVTLDESEEIDTAVVESRNDSDSAAVTQKEPASFSVTVDNATLDTAGEGKNLTVTTTVANDGGETDTQDIQLRKDEGTLLAVSDETLERGEERTITFSVTLDESEEIDTAIVESRNDSDSAAVTQKEPAEFSVTVDDAVLESTSDGRELNVTATIANDGDEPDTQNVRLRKDDGTLLAVSDDTLDPGEERTITFSVTLDESEEIDTAIVESDDDSDSAAVEE</sequence>
<dbReference type="RefSeq" id="WP_310919229.1">
    <property type="nucleotide sequence ID" value="NZ_JAMQON010000002.1"/>
</dbReference>